<keyword evidence="2" id="KW-1185">Reference proteome</keyword>
<dbReference type="EMBL" id="CACRXK020000314">
    <property type="protein sequence ID" value="CAB3980696.1"/>
    <property type="molecule type" value="Genomic_DNA"/>
</dbReference>
<evidence type="ECO:0000313" key="1">
    <source>
        <dbReference type="EMBL" id="CAB3980696.1"/>
    </source>
</evidence>
<dbReference type="Proteomes" id="UP001152795">
    <property type="component" value="Unassembled WGS sequence"/>
</dbReference>
<gene>
    <name evidence="1" type="ORF">PACLA_8A034806</name>
</gene>
<reference evidence="1" key="1">
    <citation type="submission" date="2020-04" db="EMBL/GenBank/DDBJ databases">
        <authorList>
            <person name="Alioto T."/>
            <person name="Alioto T."/>
            <person name="Gomez Garrido J."/>
        </authorList>
    </citation>
    <scope>NUCLEOTIDE SEQUENCE</scope>
    <source>
        <strain evidence="1">A484AB</strain>
    </source>
</reference>
<proteinExistence type="predicted"/>
<name>A0A7D9DAY9_PARCT</name>
<dbReference type="AlphaFoldDB" id="A0A7D9DAY9"/>
<dbReference type="PANTHER" id="PTHR45749">
    <property type="match status" value="1"/>
</dbReference>
<accession>A0A7D9DAY9</accession>
<dbReference type="PANTHER" id="PTHR45749:SF23">
    <property type="entry name" value="ZINC FINGER MYM-TYPE PROTEIN 1-LIKE"/>
    <property type="match status" value="1"/>
</dbReference>
<organism evidence="1 2">
    <name type="scientific">Paramuricea clavata</name>
    <name type="common">Red gorgonian</name>
    <name type="synonym">Violescent sea-whip</name>
    <dbReference type="NCBI Taxonomy" id="317549"/>
    <lineage>
        <taxon>Eukaryota</taxon>
        <taxon>Metazoa</taxon>
        <taxon>Cnidaria</taxon>
        <taxon>Anthozoa</taxon>
        <taxon>Octocorallia</taxon>
        <taxon>Malacalcyonacea</taxon>
        <taxon>Plexauridae</taxon>
        <taxon>Paramuricea</taxon>
    </lineage>
</organism>
<comment type="caution">
    <text evidence="1">The sequence shown here is derived from an EMBL/GenBank/DDBJ whole genome shotgun (WGS) entry which is preliminary data.</text>
</comment>
<dbReference type="OrthoDB" id="5987958at2759"/>
<evidence type="ECO:0000313" key="2">
    <source>
        <dbReference type="Proteomes" id="UP001152795"/>
    </source>
</evidence>
<sequence length="277" mass="31227">MPDISKSEQVSLCPRYVCAGETVETFVGFSTTASTEGEVLFELVKKVILNLELKLENIVGECFDGAANMSGVRKGLATRMKELLSFGSIRPLFNDIYRVSSQCLWNVTETNTFLEASPKRPQIFQDLEIEDHINLTLKSLSATRWSCPKRHQIFQDLEIEDHINLTLKSLSATRWSCRWEAVRAVVEQITRIVQALISCSDDRDPTTYTDSNALLNSICDFNFVFGLLLLRVVLSNTDSLSKYLQSKNMDVTTAKKTADSTIKTLEGCRNEEGFQML</sequence>
<protein>
    <submittedName>
        <fullName evidence="1">Uncharacterized protein</fullName>
    </submittedName>
</protein>